<protein>
    <submittedName>
        <fullName evidence="1">Uncharacterized protein</fullName>
    </submittedName>
</protein>
<gene>
    <name evidence="1" type="ORF">NCTC11842_01680</name>
</gene>
<evidence type="ECO:0000313" key="2">
    <source>
        <dbReference type="Proteomes" id="UP000250443"/>
    </source>
</evidence>
<dbReference type="AlphaFoldDB" id="A0A2X2EEX4"/>
<dbReference type="EMBL" id="UAUF01000010">
    <property type="protein sequence ID" value="SPZ05260.1"/>
    <property type="molecule type" value="Genomic_DNA"/>
</dbReference>
<proteinExistence type="predicted"/>
<evidence type="ECO:0000313" key="1">
    <source>
        <dbReference type="EMBL" id="SPZ05260.1"/>
    </source>
</evidence>
<sequence length="39" mass="4369">MTDPVNPFILPALAEDEMTYTASRLKPLQASQHIKSQPE</sequence>
<name>A0A2X2EEX4_PSELU</name>
<reference evidence="1 2" key="1">
    <citation type="submission" date="2018-06" db="EMBL/GenBank/DDBJ databases">
        <authorList>
            <consortium name="Pathogen Informatics"/>
            <person name="Doyle S."/>
        </authorList>
    </citation>
    <scope>NUCLEOTIDE SEQUENCE [LARGE SCALE GENOMIC DNA]</scope>
    <source>
        <strain evidence="1 2">NCTC11842</strain>
    </source>
</reference>
<organism evidence="1 2">
    <name type="scientific">Pseudomonas luteola</name>
    <dbReference type="NCBI Taxonomy" id="47886"/>
    <lineage>
        <taxon>Bacteria</taxon>
        <taxon>Pseudomonadati</taxon>
        <taxon>Pseudomonadota</taxon>
        <taxon>Gammaproteobacteria</taxon>
        <taxon>Pseudomonadales</taxon>
        <taxon>Pseudomonadaceae</taxon>
        <taxon>Pseudomonas</taxon>
    </lineage>
</organism>
<accession>A0A2X2EEX4</accession>
<dbReference type="Proteomes" id="UP000250443">
    <property type="component" value="Unassembled WGS sequence"/>
</dbReference>